<protein>
    <recommendedName>
        <fullName evidence="4">Secreted protein</fullName>
    </recommendedName>
</protein>
<keyword evidence="3" id="KW-1185">Reference proteome</keyword>
<dbReference type="Proteomes" id="UP000823388">
    <property type="component" value="Chromosome 9K"/>
</dbReference>
<keyword evidence="1" id="KW-0732">Signal</keyword>
<organism evidence="2 3">
    <name type="scientific">Panicum virgatum</name>
    <name type="common">Blackwell switchgrass</name>
    <dbReference type="NCBI Taxonomy" id="38727"/>
    <lineage>
        <taxon>Eukaryota</taxon>
        <taxon>Viridiplantae</taxon>
        <taxon>Streptophyta</taxon>
        <taxon>Embryophyta</taxon>
        <taxon>Tracheophyta</taxon>
        <taxon>Spermatophyta</taxon>
        <taxon>Magnoliopsida</taxon>
        <taxon>Liliopsida</taxon>
        <taxon>Poales</taxon>
        <taxon>Poaceae</taxon>
        <taxon>PACMAD clade</taxon>
        <taxon>Panicoideae</taxon>
        <taxon>Panicodae</taxon>
        <taxon>Paniceae</taxon>
        <taxon>Panicinae</taxon>
        <taxon>Panicum</taxon>
        <taxon>Panicum sect. Hiantes</taxon>
    </lineage>
</organism>
<feature type="signal peptide" evidence="1">
    <location>
        <begin position="1"/>
        <end position="15"/>
    </location>
</feature>
<feature type="chain" id="PRO_5035944991" description="Secreted protein" evidence="1">
    <location>
        <begin position="16"/>
        <end position="89"/>
    </location>
</feature>
<comment type="caution">
    <text evidence="2">The sequence shown here is derived from an EMBL/GenBank/DDBJ whole genome shotgun (WGS) entry which is preliminary data.</text>
</comment>
<gene>
    <name evidence="2" type="ORF">PVAP13_9KG422033</name>
</gene>
<dbReference type="EMBL" id="CM029053">
    <property type="protein sequence ID" value="KAG2552424.1"/>
    <property type="molecule type" value="Genomic_DNA"/>
</dbReference>
<dbReference type="AlphaFoldDB" id="A0A8T0P0P6"/>
<reference evidence="2" key="1">
    <citation type="submission" date="2020-05" db="EMBL/GenBank/DDBJ databases">
        <title>WGS assembly of Panicum virgatum.</title>
        <authorList>
            <person name="Lovell J.T."/>
            <person name="Jenkins J."/>
            <person name="Shu S."/>
            <person name="Juenger T.E."/>
            <person name="Schmutz J."/>
        </authorList>
    </citation>
    <scope>NUCLEOTIDE SEQUENCE</scope>
    <source>
        <strain evidence="2">AP13</strain>
    </source>
</reference>
<evidence type="ECO:0000313" key="2">
    <source>
        <dbReference type="EMBL" id="KAG2552424.1"/>
    </source>
</evidence>
<evidence type="ECO:0000256" key="1">
    <source>
        <dbReference type="SAM" id="SignalP"/>
    </source>
</evidence>
<proteinExistence type="predicted"/>
<accession>A0A8T0P0P6</accession>
<sequence length="89" mass="9885">MCVLCSILWSTSVHAECKLCFDRPLDKARRHSPTVGQGRRADESASLKPLFELHLLSVESGLNYSNRPANVGARRFSATGRRRGAMQGR</sequence>
<evidence type="ECO:0000313" key="3">
    <source>
        <dbReference type="Proteomes" id="UP000823388"/>
    </source>
</evidence>
<evidence type="ECO:0008006" key="4">
    <source>
        <dbReference type="Google" id="ProtNLM"/>
    </source>
</evidence>
<name>A0A8T0P0P6_PANVG</name>